<accession>A0A0F8ZIF6</accession>
<evidence type="ECO:0000313" key="1">
    <source>
        <dbReference type="EMBL" id="KKK93568.1"/>
    </source>
</evidence>
<sequence>MRLRGNLNGEYRQLFTVAYRMNGLENHIMETAPVGMGNRQGHLFEKFRHCWQFINIHRKGKK</sequence>
<proteinExistence type="predicted"/>
<name>A0A0F8ZIF6_9ZZZZ</name>
<dbReference type="EMBL" id="LAZR01047716">
    <property type="protein sequence ID" value="KKK93568.1"/>
    <property type="molecule type" value="Genomic_DNA"/>
</dbReference>
<organism evidence="1">
    <name type="scientific">marine sediment metagenome</name>
    <dbReference type="NCBI Taxonomy" id="412755"/>
    <lineage>
        <taxon>unclassified sequences</taxon>
        <taxon>metagenomes</taxon>
        <taxon>ecological metagenomes</taxon>
    </lineage>
</organism>
<comment type="caution">
    <text evidence="1">The sequence shown here is derived from an EMBL/GenBank/DDBJ whole genome shotgun (WGS) entry which is preliminary data.</text>
</comment>
<gene>
    <name evidence="1" type="ORF">LCGC14_2691600</name>
</gene>
<dbReference type="AlphaFoldDB" id="A0A0F8ZIF6"/>
<reference evidence="1" key="1">
    <citation type="journal article" date="2015" name="Nature">
        <title>Complex archaea that bridge the gap between prokaryotes and eukaryotes.</title>
        <authorList>
            <person name="Spang A."/>
            <person name="Saw J.H."/>
            <person name="Jorgensen S.L."/>
            <person name="Zaremba-Niedzwiedzka K."/>
            <person name="Martijn J."/>
            <person name="Lind A.E."/>
            <person name="van Eijk R."/>
            <person name="Schleper C."/>
            <person name="Guy L."/>
            <person name="Ettema T.J."/>
        </authorList>
    </citation>
    <scope>NUCLEOTIDE SEQUENCE</scope>
</reference>
<protein>
    <submittedName>
        <fullName evidence="1">Uncharacterized protein</fullName>
    </submittedName>
</protein>